<feature type="region of interest" description="Disordered" evidence="1">
    <location>
        <begin position="417"/>
        <end position="481"/>
    </location>
</feature>
<evidence type="ECO:0000256" key="1">
    <source>
        <dbReference type="SAM" id="MobiDB-lite"/>
    </source>
</evidence>
<organism evidence="3 4">
    <name type="scientific">Phytophthora sojae (strain P6497)</name>
    <name type="common">Soybean stem and root rot agent</name>
    <name type="synonym">Phytophthora megasperma f. sp. glycines</name>
    <dbReference type="NCBI Taxonomy" id="1094619"/>
    <lineage>
        <taxon>Eukaryota</taxon>
        <taxon>Sar</taxon>
        <taxon>Stramenopiles</taxon>
        <taxon>Oomycota</taxon>
        <taxon>Peronosporomycetes</taxon>
        <taxon>Peronosporales</taxon>
        <taxon>Peronosporaceae</taxon>
        <taxon>Phytophthora</taxon>
    </lineage>
</organism>
<accession>G5A405</accession>
<keyword evidence="4" id="KW-1185">Reference proteome</keyword>
<dbReference type="GeneID" id="20660684"/>
<feature type="signal peptide" evidence="2">
    <location>
        <begin position="1"/>
        <end position="25"/>
    </location>
</feature>
<protein>
    <submittedName>
        <fullName evidence="3">Uncharacterized protein</fullName>
    </submittedName>
</protein>
<dbReference type="EMBL" id="JH159159">
    <property type="protein sequence ID" value="EGZ10265.1"/>
    <property type="molecule type" value="Genomic_DNA"/>
</dbReference>
<dbReference type="RefSeq" id="XP_009535126.1">
    <property type="nucleotide sequence ID" value="XM_009536831.1"/>
</dbReference>
<dbReference type="OMA" id="FVQDSNE"/>
<sequence length="609" mass="66087">MVHGGAWRKTALVALCQLFMTLSDASVSIVERDVEPILFETSAATSDSTPVWVVLSMLLDVQPVLMKLDVTRHVPAQVQSFCREHNVDVTRCTGAIREALDEVVDFQRFCKKPNADSALPGFVVAKHVLRHDGESTSASWLQNDPEDVAMDFCDFAHSGVDEKSADKCAEKLGAALRLAFDWMLALTPCDQESASSSEVHLQDSESLNLVERLATVEQMIAELHNPLVDESEAPTAHEAEAAGHPSDEDVDSVEGVSEVEEPADGEAVDELYEVVEATQDNQDELIELSQATASDTSPIKDSGSDSQEKVFESEHDAQLQAIDLDTMESALPAGNGSCDAAFDALPDEATDEALEPQKSWKVGAALVLALSIMYLVIDLMLQWAHYVADYLGAQKQLITVLLRDILLLVGGGPRSTLTDSYSNTEDDDLKKPVKEEPTVSPQAAECCEVTKVQQLSKEPNAGKSPASRVAEDDAPKKNSSPIPSFTCVAMMLMAGRQAPISHDQFSMSLRASTFVQSHNEETSAREEAAGHRIQKVWRAFQRKSLPKQGCGSTLSALVIPHKTDLGKSHPSTPLFQLLRLKGKKAAQTPRGDKVSAGFHRLVPSTLPPL</sequence>
<feature type="region of interest" description="Disordered" evidence="1">
    <location>
        <begin position="289"/>
        <end position="311"/>
    </location>
</feature>
<evidence type="ECO:0000313" key="4">
    <source>
        <dbReference type="Proteomes" id="UP000002640"/>
    </source>
</evidence>
<dbReference type="InParanoid" id="G5A405"/>
<feature type="chain" id="PRO_5003473137" evidence="2">
    <location>
        <begin position="26"/>
        <end position="609"/>
    </location>
</feature>
<dbReference type="SMR" id="G5A405"/>
<feature type="compositionally biased region" description="Polar residues" evidence="1">
    <location>
        <begin position="289"/>
        <end position="299"/>
    </location>
</feature>
<evidence type="ECO:0000256" key="2">
    <source>
        <dbReference type="SAM" id="SignalP"/>
    </source>
</evidence>
<dbReference type="Proteomes" id="UP000002640">
    <property type="component" value="Unassembled WGS sequence"/>
</dbReference>
<dbReference type="KEGG" id="psoj:PHYSODRAFT_523626"/>
<feature type="compositionally biased region" description="Acidic residues" evidence="1">
    <location>
        <begin position="248"/>
        <end position="267"/>
    </location>
</feature>
<feature type="compositionally biased region" description="Basic and acidic residues" evidence="1">
    <location>
        <begin position="428"/>
        <end position="437"/>
    </location>
</feature>
<keyword evidence="2" id="KW-0732">Signal</keyword>
<reference evidence="3 4" key="1">
    <citation type="journal article" date="2006" name="Science">
        <title>Phytophthora genome sequences uncover evolutionary origins and mechanisms of pathogenesis.</title>
        <authorList>
            <person name="Tyler B.M."/>
            <person name="Tripathy S."/>
            <person name="Zhang X."/>
            <person name="Dehal P."/>
            <person name="Jiang R.H."/>
            <person name="Aerts A."/>
            <person name="Arredondo F.D."/>
            <person name="Baxter L."/>
            <person name="Bensasson D."/>
            <person name="Beynon J.L."/>
            <person name="Chapman J."/>
            <person name="Damasceno C.M."/>
            <person name="Dorrance A.E."/>
            <person name="Dou D."/>
            <person name="Dickerman A.W."/>
            <person name="Dubchak I.L."/>
            <person name="Garbelotto M."/>
            <person name="Gijzen M."/>
            <person name="Gordon S.G."/>
            <person name="Govers F."/>
            <person name="Grunwald N.J."/>
            <person name="Huang W."/>
            <person name="Ivors K.L."/>
            <person name="Jones R.W."/>
            <person name="Kamoun S."/>
            <person name="Krampis K."/>
            <person name="Lamour K.H."/>
            <person name="Lee M.K."/>
            <person name="McDonald W.H."/>
            <person name="Medina M."/>
            <person name="Meijer H.J."/>
            <person name="Nordberg E.K."/>
            <person name="Maclean D.J."/>
            <person name="Ospina-Giraldo M.D."/>
            <person name="Morris P.F."/>
            <person name="Phuntumart V."/>
            <person name="Putnam N.H."/>
            <person name="Rash S."/>
            <person name="Rose J.K."/>
            <person name="Sakihama Y."/>
            <person name="Salamov A.A."/>
            <person name="Savidor A."/>
            <person name="Scheuring C.F."/>
            <person name="Smith B.M."/>
            <person name="Sobral B.W."/>
            <person name="Terry A."/>
            <person name="Torto-Alalibo T.A."/>
            <person name="Win J."/>
            <person name="Xu Z."/>
            <person name="Zhang H."/>
            <person name="Grigoriev I.V."/>
            <person name="Rokhsar D.S."/>
            <person name="Boore J.L."/>
        </authorList>
    </citation>
    <scope>NUCLEOTIDE SEQUENCE [LARGE SCALE GENOMIC DNA]</scope>
    <source>
        <strain evidence="3 4">P6497</strain>
    </source>
</reference>
<dbReference type="STRING" id="1094619.G5A405"/>
<proteinExistence type="predicted"/>
<feature type="compositionally biased region" description="Basic and acidic residues" evidence="1">
    <location>
        <begin position="236"/>
        <end position="247"/>
    </location>
</feature>
<feature type="compositionally biased region" description="Basic and acidic residues" evidence="1">
    <location>
        <begin position="302"/>
        <end position="311"/>
    </location>
</feature>
<feature type="region of interest" description="Disordered" evidence="1">
    <location>
        <begin position="236"/>
        <end position="267"/>
    </location>
</feature>
<gene>
    <name evidence="3" type="ORF">PHYSODRAFT_523626</name>
</gene>
<name>G5A405_PHYSP</name>
<dbReference type="AlphaFoldDB" id="G5A405"/>
<evidence type="ECO:0000313" key="3">
    <source>
        <dbReference type="EMBL" id="EGZ10265.1"/>
    </source>
</evidence>